<keyword evidence="15" id="KW-0131">Cell cycle</keyword>
<keyword evidence="5" id="KW-0158">Chromosome</keyword>
<evidence type="ECO:0000256" key="13">
    <source>
        <dbReference type="ARBA" id="ARBA00023212"/>
    </source>
</evidence>
<comment type="subcellular location">
    <subcellularLocation>
        <location evidence="3">Chromosome</location>
        <location evidence="3">Centromere</location>
        <location evidence="3">Kinetochore</location>
    </subcellularLocation>
    <subcellularLocation>
        <location evidence="2">Cytoplasm</location>
        <location evidence="2">Cytoskeleton</location>
        <location evidence="2">Spindle</location>
    </subcellularLocation>
    <subcellularLocation>
        <location evidence="1">Nucleus</location>
    </subcellularLocation>
</comment>
<dbReference type="GO" id="GO:0051301">
    <property type="term" value="P:cell division"/>
    <property type="evidence" value="ECO:0007669"/>
    <property type="project" value="UniProtKB-KW"/>
</dbReference>
<reference evidence="20" key="1">
    <citation type="submission" date="2022-12" db="EMBL/GenBank/DDBJ databases">
        <authorList>
            <person name="Petersen C."/>
        </authorList>
    </citation>
    <scope>NUCLEOTIDE SEQUENCE</scope>
    <source>
        <strain evidence="20">IBT 15544</strain>
    </source>
</reference>
<evidence type="ECO:0000256" key="10">
    <source>
        <dbReference type="ARBA" id="ARBA00022829"/>
    </source>
</evidence>
<evidence type="ECO:0000256" key="15">
    <source>
        <dbReference type="ARBA" id="ARBA00023306"/>
    </source>
</evidence>
<accession>A0A9W9JNU5</accession>
<keyword evidence="21" id="KW-1185">Reference proteome</keyword>
<evidence type="ECO:0000313" key="21">
    <source>
        <dbReference type="Proteomes" id="UP001150904"/>
    </source>
</evidence>
<evidence type="ECO:0000256" key="7">
    <source>
        <dbReference type="ARBA" id="ARBA00022618"/>
    </source>
</evidence>
<dbReference type="RefSeq" id="XP_058306758.1">
    <property type="nucleotide sequence ID" value="XM_058454509.1"/>
</dbReference>
<protein>
    <recommendedName>
        <fullName evidence="17">DASH complex subunit SPC34</fullName>
    </recommendedName>
    <alternativeName>
        <fullName evidence="18">Outer kinetochore protein SPC34</fullName>
    </alternativeName>
</protein>
<evidence type="ECO:0000256" key="12">
    <source>
        <dbReference type="ARBA" id="ARBA00023054"/>
    </source>
</evidence>
<dbReference type="GO" id="GO:0008608">
    <property type="term" value="P:attachment of spindle microtubules to kinetochore"/>
    <property type="evidence" value="ECO:0007669"/>
    <property type="project" value="InterPro"/>
</dbReference>
<keyword evidence="11" id="KW-0995">Kinetochore</keyword>
<keyword evidence="16" id="KW-0137">Centromere</keyword>
<comment type="similarity">
    <text evidence="4">Belongs to the DASH complex SPC34 family.</text>
</comment>
<evidence type="ECO:0000256" key="17">
    <source>
        <dbReference type="ARBA" id="ARBA00044112"/>
    </source>
</evidence>
<dbReference type="GO" id="GO:0042729">
    <property type="term" value="C:DASH complex"/>
    <property type="evidence" value="ECO:0007669"/>
    <property type="project" value="InterPro"/>
</dbReference>
<proteinExistence type="inferred from homology"/>
<evidence type="ECO:0000256" key="16">
    <source>
        <dbReference type="ARBA" id="ARBA00023328"/>
    </source>
</evidence>
<evidence type="ECO:0000256" key="1">
    <source>
        <dbReference type="ARBA" id="ARBA00004123"/>
    </source>
</evidence>
<keyword evidence="10" id="KW-0159">Chromosome partition</keyword>
<evidence type="ECO:0000256" key="19">
    <source>
        <dbReference type="SAM" id="MobiDB-lite"/>
    </source>
</evidence>
<dbReference type="OrthoDB" id="10016597at2759"/>
<keyword evidence="14" id="KW-0539">Nucleus</keyword>
<organism evidence="20 21">
    <name type="scientific">Penicillium cinerascens</name>
    <dbReference type="NCBI Taxonomy" id="70096"/>
    <lineage>
        <taxon>Eukaryota</taxon>
        <taxon>Fungi</taxon>
        <taxon>Dikarya</taxon>
        <taxon>Ascomycota</taxon>
        <taxon>Pezizomycotina</taxon>
        <taxon>Eurotiomycetes</taxon>
        <taxon>Eurotiomycetidae</taxon>
        <taxon>Eurotiales</taxon>
        <taxon>Aspergillaceae</taxon>
        <taxon>Penicillium</taxon>
    </lineage>
</organism>
<evidence type="ECO:0000256" key="8">
    <source>
        <dbReference type="ARBA" id="ARBA00022701"/>
    </source>
</evidence>
<dbReference type="Proteomes" id="UP001150904">
    <property type="component" value="Unassembled WGS sequence"/>
</dbReference>
<keyword evidence="7" id="KW-0132">Cell division</keyword>
<evidence type="ECO:0000256" key="14">
    <source>
        <dbReference type="ARBA" id="ARBA00023242"/>
    </source>
</evidence>
<comment type="caution">
    <text evidence="20">The sequence shown here is derived from an EMBL/GenBank/DDBJ whole genome shotgun (WGS) entry which is preliminary data.</text>
</comment>
<evidence type="ECO:0000256" key="9">
    <source>
        <dbReference type="ARBA" id="ARBA00022776"/>
    </source>
</evidence>
<keyword evidence="9" id="KW-0498">Mitosis</keyword>
<evidence type="ECO:0000256" key="18">
    <source>
        <dbReference type="ARBA" id="ARBA00044346"/>
    </source>
</evidence>
<keyword evidence="13" id="KW-0206">Cytoskeleton</keyword>
<gene>
    <name evidence="20" type="ORF">N7498_007447</name>
</gene>
<keyword evidence="8" id="KW-0493">Microtubule</keyword>
<evidence type="ECO:0000256" key="2">
    <source>
        <dbReference type="ARBA" id="ARBA00004186"/>
    </source>
</evidence>
<feature type="region of interest" description="Disordered" evidence="19">
    <location>
        <begin position="180"/>
        <end position="207"/>
    </location>
</feature>
<evidence type="ECO:0000256" key="3">
    <source>
        <dbReference type="ARBA" id="ARBA00004629"/>
    </source>
</evidence>
<evidence type="ECO:0000256" key="4">
    <source>
        <dbReference type="ARBA" id="ARBA00008491"/>
    </source>
</evidence>
<keyword evidence="6" id="KW-0963">Cytoplasm</keyword>
<evidence type="ECO:0000313" key="20">
    <source>
        <dbReference type="EMBL" id="KAJ5198330.1"/>
    </source>
</evidence>
<reference evidence="20" key="2">
    <citation type="journal article" date="2023" name="IMA Fungus">
        <title>Comparative genomic study of the Penicillium genus elucidates a diverse pangenome and 15 lateral gene transfer events.</title>
        <authorList>
            <person name="Petersen C."/>
            <person name="Sorensen T."/>
            <person name="Nielsen M.R."/>
            <person name="Sondergaard T.E."/>
            <person name="Sorensen J.L."/>
            <person name="Fitzpatrick D.A."/>
            <person name="Frisvad J.C."/>
            <person name="Nielsen K.L."/>
        </authorList>
    </citation>
    <scope>NUCLEOTIDE SEQUENCE</scope>
    <source>
        <strain evidence="20">IBT 15544</strain>
    </source>
</reference>
<dbReference type="AlphaFoldDB" id="A0A9W9JNU5"/>
<evidence type="ECO:0000256" key="5">
    <source>
        <dbReference type="ARBA" id="ARBA00022454"/>
    </source>
</evidence>
<dbReference type="InterPro" id="IPR013966">
    <property type="entry name" value="Spc34"/>
</dbReference>
<dbReference type="GO" id="GO:0005876">
    <property type="term" value="C:spindle microtubule"/>
    <property type="evidence" value="ECO:0007669"/>
    <property type="project" value="InterPro"/>
</dbReference>
<evidence type="ECO:0000256" key="11">
    <source>
        <dbReference type="ARBA" id="ARBA00022838"/>
    </source>
</evidence>
<evidence type="ECO:0000256" key="6">
    <source>
        <dbReference type="ARBA" id="ARBA00022490"/>
    </source>
</evidence>
<feature type="region of interest" description="Disordered" evidence="19">
    <location>
        <begin position="57"/>
        <end position="82"/>
    </location>
</feature>
<dbReference type="EMBL" id="JAPQKR010000014">
    <property type="protein sequence ID" value="KAJ5198330.1"/>
    <property type="molecule type" value="Genomic_DNA"/>
</dbReference>
<dbReference type="Pfam" id="PF08657">
    <property type="entry name" value="DASH_Spc34"/>
    <property type="match status" value="2"/>
</dbReference>
<dbReference type="GeneID" id="83181810"/>
<keyword evidence="12" id="KW-0175">Coiled coil</keyword>
<sequence>MPLLESHLEQIALSSNAIADLPFPPPRIFTNALLGSHDITALIRDTEVHERALFQVDPSAKAHGPQKRATRRGTTFSAESESESMASRIYSARNNRNQSAVARVLGSDMMEEIKRSAGTSSRGRGEVNVEVLLHGAEILCNVYPVAGAQEKIASLRYRHEMIAESIAQLEDRVATNTAELDSMRRSYDDDEDDFSPIPEAQPDTLDVTDEDIERELAEIHDLEKRKRTLEERVTGMERDLGGLMG</sequence>
<name>A0A9W9JNU5_9EURO</name>